<feature type="compositionally biased region" description="Polar residues" evidence="1">
    <location>
        <begin position="35"/>
        <end position="47"/>
    </location>
</feature>
<organism evidence="2 3">
    <name type="scientific">Apiotrichum porosum</name>
    <dbReference type="NCBI Taxonomy" id="105984"/>
    <lineage>
        <taxon>Eukaryota</taxon>
        <taxon>Fungi</taxon>
        <taxon>Dikarya</taxon>
        <taxon>Basidiomycota</taxon>
        <taxon>Agaricomycotina</taxon>
        <taxon>Tremellomycetes</taxon>
        <taxon>Trichosporonales</taxon>
        <taxon>Trichosporonaceae</taxon>
        <taxon>Apiotrichum</taxon>
    </lineage>
</organism>
<reference evidence="2 3" key="1">
    <citation type="submission" date="2018-11" db="EMBL/GenBank/DDBJ databases">
        <title>Genome sequence of Apiotrichum porosum DSM 27194.</title>
        <authorList>
            <person name="Aliyu H."/>
            <person name="Gorte O."/>
            <person name="Ochsenreither K."/>
        </authorList>
    </citation>
    <scope>NUCLEOTIDE SEQUENCE [LARGE SCALE GENOMIC DNA]</scope>
    <source>
        <strain evidence="2 3">DSM 27194</strain>
    </source>
</reference>
<feature type="region of interest" description="Disordered" evidence="1">
    <location>
        <begin position="127"/>
        <end position="177"/>
    </location>
</feature>
<keyword evidence="3" id="KW-1185">Reference proteome</keyword>
<sequence length="177" mass="18838">MSTTYRNTRGKTMGPRTHPPQEATATAHTNTDTTGNSPNPDTNVTSTSIHAPVATTFTASGVSGTLTAAEHINLITSCVMIDQNERIISLLSGLVLDKYDFVPPESKPSPDVAALYRHVESLRFEVPRTGAGTGTGATNVKGKGKSAEQGQTSDVEMEAGPWRYKSNWPDDEASSSE</sequence>
<gene>
    <name evidence="2" type="ORF">EHS24_007693</name>
</gene>
<evidence type="ECO:0000313" key="2">
    <source>
        <dbReference type="EMBL" id="RSH82699.1"/>
    </source>
</evidence>
<dbReference type="Proteomes" id="UP000279236">
    <property type="component" value="Unassembled WGS sequence"/>
</dbReference>
<comment type="caution">
    <text evidence="2">The sequence shown here is derived from an EMBL/GenBank/DDBJ whole genome shotgun (WGS) entry which is preliminary data.</text>
</comment>
<dbReference type="AlphaFoldDB" id="A0A427XV15"/>
<feature type="region of interest" description="Disordered" evidence="1">
    <location>
        <begin position="1"/>
        <end position="47"/>
    </location>
</feature>
<dbReference type="EMBL" id="RSCE01000005">
    <property type="protein sequence ID" value="RSH82699.1"/>
    <property type="molecule type" value="Genomic_DNA"/>
</dbReference>
<evidence type="ECO:0000256" key="1">
    <source>
        <dbReference type="SAM" id="MobiDB-lite"/>
    </source>
</evidence>
<proteinExistence type="predicted"/>
<evidence type="ECO:0000313" key="3">
    <source>
        <dbReference type="Proteomes" id="UP000279236"/>
    </source>
</evidence>
<dbReference type="GeneID" id="39592236"/>
<name>A0A427XV15_9TREE</name>
<accession>A0A427XV15</accession>
<dbReference type="RefSeq" id="XP_028476931.1">
    <property type="nucleotide sequence ID" value="XM_028623038.1"/>
</dbReference>
<protein>
    <submittedName>
        <fullName evidence="2">Uncharacterized protein</fullName>
    </submittedName>
</protein>
<feature type="compositionally biased region" description="Low complexity" evidence="1">
    <location>
        <begin position="23"/>
        <end position="34"/>
    </location>
</feature>